<name>A0A0M6WZA9_9FIRM</name>
<evidence type="ECO:0000313" key="2">
    <source>
        <dbReference type="EMBL" id="CRL42037.1"/>
    </source>
</evidence>
<dbReference type="EMBL" id="CVRS01000098">
    <property type="protein sequence ID" value="CRL42037.1"/>
    <property type="molecule type" value="Genomic_DNA"/>
</dbReference>
<protein>
    <recommendedName>
        <fullName evidence="1">HTH cro/C1-type domain-containing protein</fullName>
    </recommendedName>
</protein>
<dbReference type="GO" id="GO:0003677">
    <property type="term" value="F:DNA binding"/>
    <property type="evidence" value="ECO:0007669"/>
    <property type="project" value="InterPro"/>
</dbReference>
<dbReference type="Proteomes" id="UP000049828">
    <property type="component" value="Unassembled WGS sequence"/>
</dbReference>
<dbReference type="Pfam" id="PF01381">
    <property type="entry name" value="HTH_3"/>
    <property type="match status" value="1"/>
</dbReference>
<evidence type="ECO:0000313" key="3">
    <source>
        <dbReference type="Proteomes" id="UP000049828"/>
    </source>
</evidence>
<dbReference type="OrthoDB" id="2039658at2"/>
<dbReference type="SUPFAM" id="SSF47413">
    <property type="entry name" value="lambda repressor-like DNA-binding domains"/>
    <property type="match status" value="1"/>
</dbReference>
<dbReference type="PROSITE" id="PS50943">
    <property type="entry name" value="HTH_CROC1"/>
    <property type="match status" value="1"/>
</dbReference>
<gene>
    <name evidence="2" type="ORF">RIL183_30601</name>
</gene>
<reference evidence="3" key="1">
    <citation type="submission" date="2015-05" db="EMBL/GenBank/DDBJ databases">
        <authorList>
            <consortium name="Pathogen Informatics"/>
        </authorList>
    </citation>
    <scope>NUCLEOTIDE SEQUENCE [LARGE SCALE GENOMIC DNA]</scope>
    <source>
        <strain evidence="3">L1-83</strain>
    </source>
</reference>
<organism evidence="2 3">
    <name type="scientific">Roseburia inulinivorans</name>
    <dbReference type="NCBI Taxonomy" id="360807"/>
    <lineage>
        <taxon>Bacteria</taxon>
        <taxon>Bacillati</taxon>
        <taxon>Bacillota</taxon>
        <taxon>Clostridia</taxon>
        <taxon>Lachnospirales</taxon>
        <taxon>Lachnospiraceae</taxon>
        <taxon>Roseburia</taxon>
    </lineage>
</organism>
<dbReference type="InterPro" id="IPR010982">
    <property type="entry name" value="Lambda_DNA-bd_dom_sf"/>
</dbReference>
<feature type="domain" description="HTH cro/C1-type" evidence="1">
    <location>
        <begin position="13"/>
        <end position="61"/>
    </location>
</feature>
<sequence>MNIYEKIFDRLTELHMSQIELSRRTGIATSTISDWRKKKINPQADKLVAICKALDMSLVDLLCNGDEKEEKVVQTDYMLDERQIVEVFRMADNETKRRLLRYFELVEICNQINENNISKKNKRNVSVIQDIDGNNIVVINDIIFKGKRSINWKDVREYLKNYIGDFYTIASTGDIVYIGLDLPNEYSGSKYTHSIKGTNAKAKANAAQGIPELIEIAVGKHFRENTEAKHWRNAKFGWYRYDSRFALPVYDEVGEIERYNVFHTSLIVRHSEDKKLYLYDILDIKKETSNPIEP</sequence>
<dbReference type="RefSeq" id="WP_021922455.1">
    <property type="nucleotide sequence ID" value="NZ_CATWND010000019.1"/>
</dbReference>
<dbReference type="AlphaFoldDB" id="A0A0M6WZA9"/>
<dbReference type="InterPro" id="IPR001387">
    <property type="entry name" value="Cro/C1-type_HTH"/>
</dbReference>
<dbReference type="CDD" id="cd00093">
    <property type="entry name" value="HTH_XRE"/>
    <property type="match status" value="1"/>
</dbReference>
<keyword evidence="3" id="KW-1185">Reference proteome</keyword>
<proteinExistence type="predicted"/>
<evidence type="ECO:0000259" key="1">
    <source>
        <dbReference type="PROSITE" id="PS50943"/>
    </source>
</evidence>
<dbReference type="Gene3D" id="1.10.260.40">
    <property type="entry name" value="lambda repressor-like DNA-binding domains"/>
    <property type="match status" value="1"/>
</dbReference>
<accession>A0A0M6WZA9</accession>
<dbReference type="SMART" id="SM00530">
    <property type="entry name" value="HTH_XRE"/>
    <property type="match status" value="1"/>
</dbReference>